<dbReference type="EMBL" id="GGEC01060269">
    <property type="protein sequence ID" value="MBX40753.1"/>
    <property type="molecule type" value="Transcribed_RNA"/>
</dbReference>
<accession>A0A2P2NE39</accession>
<organism evidence="1">
    <name type="scientific">Rhizophora mucronata</name>
    <name type="common">Asiatic mangrove</name>
    <dbReference type="NCBI Taxonomy" id="61149"/>
    <lineage>
        <taxon>Eukaryota</taxon>
        <taxon>Viridiplantae</taxon>
        <taxon>Streptophyta</taxon>
        <taxon>Embryophyta</taxon>
        <taxon>Tracheophyta</taxon>
        <taxon>Spermatophyta</taxon>
        <taxon>Magnoliopsida</taxon>
        <taxon>eudicotyledons</taxon>
        <taxon>Gunneridae</taxon>
        <taxon>Pentapetalae</taxon>
        <taxon>rosids</taxon>
        <taxon>fabids</taxon>
        <taxon>Malpighiales</taxon>
        <taxon>Rhizophoraceae</taxon>
        <taxon>Rhizophora</taxon>
    </lineage>
</organism>
<name>A0A2P2NE39_RHIMU</name>
<evidence type="ECO:0000313" key="1">
    <source>
        <dbReference type="EMBL" id="MBX40753.1"/>
    </source>
</evidence>
<reference evidence="1" key="1">
    <citation type="submission" date="2018-02" db="EMBL/GenBank/DDBJ databases">
        <title>Rhizophora mucronata_Transcriptome.</title>
        <authorList>
            <person name="Meera S.P."/>
            <person name="Sreeshan A."/>
            <person name="Augustine A."/>
        </authorList>
    </citation>
    <scope>NUCLEOTIDE SEQUENCE</scope>
    <source>
        <tissue evidence="1">Leaf</tissue>
    </source>
</reference>
<dbReference type="AlphaFoldDB" id="A0A2P2NE39"/>
<protein>
    <submittedName>
        <fullName evidence="1">Uncharacterized protein</fullName>
    </submittedName>
</protein>
<sequence>MRRWCCTKQRNSTIRIQLKLF</sequence>
<proteinExistence type="predicted"/>